<evidence type="ECO:0000256" key="4">
    <source>
        <dbReference type="ARBA" id="ARBA00006463"/>
    </source>
</evidence>
<evidence type="ECO:0000256" key="1">
    <source>
        <dbReference type="ARBA" id="ARBA00000695"/>
    </source>
</evidence>
<feature type="domain" description="Ricin B lectin" evidence="10">
    <location>
        <begin position="51"/>
        <end position="185"/>
    </location>
</feature>
<name>A0ABQ4EBP4_9ACTN</name>
<dbReference type="SMART" id="SM00458">
    <property type="entry name" value="RICIN"/>
    <property type="match status" value="1"/>
</dbReference>
<evidence type="ECO:0000313" key="11">
    <source>
        <dbReference type="EMBL" id="GIG92160.1"/>
    </source>
</evidence>
<dbReference type="Pfam" id="PF14200">
    <property type="entry name" value="RicinB_lectin_2"/>
    <property type="match status" value="1"/>
</dbReference>
<gene>
    <name evidence="11" type="ORF">Pen02_70960</name>
</gene>
<dbReference type="SUPFAM" id="SSF51126">
    <property type="entry name" value="Pectin lyase-like"/>
    <property type="match status" value="1"/>
</dbReference>
<evidence type="ECO:0000256" key="3">
    <source>
        <dbReference type="ARBA" id="ARBA00004613"/>
    </source>
</evidence>
<evidence type="ECO:0000256" key="8">
    <source>
        <dbReference type="ARBA" id="ARBA00022837"/>
    </source>
</evidence>
<comment type="similarity">
    <text evidence="4">Belongs to the polysaccharide lyase 3 family.</text>
</comment>
<organism evidence="11 12">
    <name type="scientific">Plantactinospora endophytica</name>
    <dbReference type="NCBI Taxonomy" id="673535"/>
    <lineage>
        <taxon>Bacteria</taxon>
        <taxon>Bacillati</taxon>
        <taxon>Actinomycetota</taxon>
        <taxon>Actinomycetes</taxon>
        <taxon>Micromonosporales</taxon>
        <taxon>Micromonosporaceae</taxon>
        <taxon>Plantactinospora</taxon>
    </lineage>
</organism>
<keyword evidence="12" id="KW-1185">Reference proteome</keyword>
<evidence type="ECO:0000259" key="10">
    <source>
        <dbReference type="SMART" id="SM00458"/>
    </source>
</evidence>
<comment type="caution">
    <text evidence="11">The sequence shown here is derived from an EMBL/GenBank/DDBJ whole genome shotgun (WGS) entry which is preliminary data.</text>
</comment>
<comment type="catalytic activity">
    <reaction evidence="1">
        <text>Eliminative cleavage of (1-&gt;4)-alpha-D-galacturonan to give oligosaccharides with 4-deoxy-alpha-D-galact-4-enuronosyl groups at their non-reducing ends.</text>
        <dbReference type="EC" id="4.2.2.2"/>
    </reaction>
</comment>
<dbReference type="PANTHER" id="PTHR33407">
    <property type="entry name" value="PECTATE LYASE F-RELATED"/>
    <property type="match status" value="1"/>
</dbReference>
<evidence type="ECO:0000256" key="5">
    <source>
        <dbReference type="ARBA" id="ARBA00012272"/>
    </source>
</evidence>
<dbReference type="InterPro" id="IPR004898">
    <property type="entry name" value="Pectate_lyase_PlyH/PlyE-like"/>
</dbReference>
<dbReference type="EC" id="4.2.2.2" evidence="5"/>
<dbReference type="PANTHER" id="PTHR33407:SF9">
    <property type="entry name" value="PECTATE LYASE F-RELATED"/>
    <property type="match status" value="1"/>
</dbReference>
<dbReference type="RefSeq" id="WP_203870523.1">
    <property type="nucleotide sequence ID" value="NZ_BONW01000042.1"/>
</dbReference>
<sequence length="425" mass="44715">MTQSTLAAGLARPAGRWRAAVLAGATTLAAVATIGIVDVGTASAATVDTNANYVIISRHSGKAMDVYNWATNDGAPIVQFARNDLAVQQWRFVDAGSGYYKIRSVHSGKVLELPNSNDGTGLVQMTDNNNTRQHFRLADSDGGHVRFINRHTSKALDVWEWSTADGAPIAQFADLNGANQQWRLVVVTGGGTPPTNPPPTGSWPTPTGQVGVNGTISVSGTLDGGMRRYCCIGDGGQEESQDPMFSLASGATLQNVIIGGPAGDGVHCAGPCTLRNVWWEDVGEDAATFRGSGSPSFLVDGGGARSASDKVFQHNGPGTLTIQNFQASNFGTFYRSCGNCSTQHRRNVVIRNVTLTRPGNTVAGVNVNYGDTARFTGITIVNDSGRSMVICRKYNGNSSGDEPTQVGTGADGTNCIYSASDLTYR</sequence>
<evidence type="ECO:0000256" key="7">
    <source>
        <dbReference type="ARBA" id="ARBA00022729"/>
    </source>
</evidence>
<keyword evidence="8" id="KW-0106">Calcium</keyword>
<comment type="cofactor">
    <cofactor evidence="2">
        <name>Ca(2+)</name>
        <dbReference type="ChEBI" id="CHEBI:29108"/>
    </cofactor>
</comment>
<dbReference type="Proteomes" id="UP000646749">
    <property type="component" value="Unassembled WGS sequence"/>
</dbReference>
<dbReference type="InterPro" id="IPR035992">
    <property type="entry name" value="Ricin_B-like_lectins"/>
</dbReference>
<keyword evidence="6" id="KW-0964">Secreted</keyword>
<dbReference type="EMBL" id="BONW01000042">
    <property type="protein sequence ID" value="GIG92160.1"/>
    <property type="molecule type" value="Genomic_DNA"/>
</dbReference>
<dbReference type="InterPro" id="IPR000772">
    <property type="entry name" value="Ricin_B_lectin"/>
</dbReference>
<dbReference type="Gene3D" id="2.80.10.50">
    <property type="match status" value="2"/>
</dbReference>
<accession>A0ABQ4EBP4</accession>
<dbReference type="InterPro" id="IPR011050">
    <property type="entry name" value="Pectin_lyase_fold/virulence"/>
</dbReference>
<keyword evidence="7" id="KW-0732">Signal</keyword>
<evidence type="ECO:0000256" key="9">
    <source>
        <dbReference type="ARBA" id="ARBA00023239"/>
    </source>
</evidence>
<proteinExistence type="inferred from homology"/>
<evidence type="ECO:0000256" key="2">
    <source>
        <dbReference type="ARBA" id="ARBA00001913"/>
    </source>
</evidence>
<evidence type="ECO:0000256" key="6">
    <source>
        <dbReference type="ARBA" id="ARBA00022525"/>
    </source>
</evidence>
<comment type="subcellular location">
    <subcellularLocation>
        <location evidence="3">Secreted</location>
    </subcellularLocation>
</comment>
<dbReference type="PROSITE" id="PS50231">
    <property type="entry name" value="RICIN_B_LECTIN"/>
    <property type="match status" value="1"/>
</dbReference>
<keyword evidence="9" id="KW-0456">Lyase</keyword>
<dbReference type="Pfam" id="PF03211">
    <property type="entry name" value="Pectate_lyase"/>
    <property type="match status" value="1"/>
</dbReference>
<reference evidence="11 12" key="1">
    <citation type="submission" date="2021-01" db="EMBL/GenBank/DDBJ databases">
        <title>Whole genome shotgun sequence of Plantactinospora endophytica NBRC 110450.</title>
        <authorList>
            <person name="Komaki H."/>
            <person name="Tamura T."/>
        </authorList>
    </citation>
    <scope>NUCLEOTIDE SEQUENCE [LARGE SCALE GENOMIC DNA]</scope>
    <source>
        <strain evidence="11 12">NBRC 110450</strain>
    </source>
</reference>
<dbReference type="SUPFAM" id="SSF50370">
    <property type="entry name" value="Ricin B-like lectins"/>
    <property type="match status" value="1"/>
</dbReference>
<evidence type="ECO:0000313" key="12">
    <source>
        <dbReference type="Proteomes" id="UP000646749"/>
    </source>
</evidence>
<protein>
    <recommendedName>
        <fullName evidence="5">pectate lyase</fullName>
        <ecNumber evidence="5">4.2.2.2</ecNumber>
    </recommendedName>
</protein>
<dbReference type="Gene3D" id="2.160.20.10">
    <property type="entry name" value="Single-stranded right-handed beta-helix, Pectin lyase-like"/>
    <property type="match status" value="1"/>
</dbReference>
<dbReference type="InterPro" id="IPR012334">
    <property type="entry name" value="Pectin_lyas_fold"/>
</dbReference>